<evidence type="ECO:0000256" key="3">
    <source>
        <dbReference type="ARBA" id="ARBA00022692"/>
    </source>
</evidence>
<dbReference type="GO" id="GO:0016192">
    <property type="term" value="P:vesicle-mediated transport"/>
    <property type="evidence" value="ECO:0007669"/>
    <property type="project" value="InterPro"/>
</dbReference>
<comment type="subcellular location">
    <subcellularLocation>
        <location evidence="7">Endomembrane system</location>
        <topology evidence="7">Single-pass type IV membrane protein</topology>
    </subcellularLocation>
</comment>
<dbReference type="InterPro" id="IPR042855">
    <property type="entry name" value="V_SNARE_CC"/>
</dbReference>
<keyword evidence="5 9" id="KW-1133">Transmembrane helix</keyword>
<keyword evidence="6 9" id="KW-0472">Membrane</keyword>
<keyword evidence="2" id="KW-0813">Transport</keyword>
<keyword evidence="3 9" id="KW-0812">Transmembrane</keyword>
<protein>
    <submittedName>
        <fullName evidence="11">Vesicle-associated membrane protein 3 (cellubrevin)</fullName>
    </submittedName>
</protein>
<evidence type="ECO:0000256" key="9">
    <source>
        <dbReference type="SAM" id="Phobius"/>
    </source>
</evidence>
<dbReference type="CDD" id="cd15870">
    <property type="entry name" value="R-SNARE_VAMP2"/>
    <property type="match status" value="1"/>
</dbReference>
<dbReference type="PROSITE" id="PS50892">
    <property type="entry name" value="V_SNARE"/>
    <property type="match status" value="1"/>
</dbReference>
<accession>A0A8C4Q0D5</accession>
<evidence type="ECO:0000256" key="8">
    <source>
        <dbReference type="PROSITE-ProRule" id="PRU00290"/>
    </source>
</evidence>
<dbReference type="InterPro" id="IPR001388">
    <property type="entry name" value="Synaptobrevin-like"/>
</dbReference>
<sequence length="146" mass="17138">MLFLAVIALEKLYFIESTRKALKEGVRRTKERTCQRVRQFGRGWWWRLSGRINVDNMSQAKLQQARGQVDEVMGVMRGNVERVLARDEKLSQLDERAEALQVGAATFETTATRLRRKLWWKNCKMWAILISVILILIVIIVVWQYS</sequence>
<keyword evidence="12" id="KW-1185">Reference proteome</keyword>
<keyword evidence="4" id="KW-0653">Protein transport</keyword>
<keyword evidence="8" id="KW-0175">Coiled coil</keyword>
<feature type="domain" description="V-SNARE coiled-coil homology" evidence="10">
    <location>
        <begin position="61"/>
        <end position="121"/>
    </location>
</feature>
<dbReference type="GO" id="GO:0012505">
    <property type="term" value="C:endomembrane system"/>
    <property type="evidence" value="ECO:0007669"/>
    <property type="project" value="UniProtKB-SubCell"/>
</dbReference>
<evidence type="ECO:0000256" key="5">
    <source>
        <dbReference type="ARBA" id="ARBA00022989"/>
    </source>
</evidence>
<evidence type="ECO:0000313" key="12">
    <source>
        <dbReference type="Proteomes" id="UP000694388"/>
    </source>
</evidence>
<dbReference type="GO" id="GO:0016020">
    <property type="term" value="C:membrane"/>
    <property type="evidence" value="ECO:0007669"/>
    <property type="project" value="InterPro"/>
</dbReference>
<evidence type="ECO:0000256" key="1">
    <source>
        <dbReference type="ARBA" id="ARBA00008025"/>
    </source>
</evidence>
<evidence type="ECO:0000256" key="2">
    <source>
        <dbReference type="ARBA" id="ARBA00022448"/>
    </source>
</evidence>
<dbReference type="Ensembl" id="ENSEBUT00000008606.1">
    <property type="protein sequence ID" value="ENSEBUP00000008113.1"/>
    <property type="gene ID" value="ENSEBUG00000005268.1"/>
</dbReference>
<organism evidence="11 12">
    <name type="scientific">Eptatretus burgeri</name>
    <name type="common">Inshore hagfish</name>
    <dbReference type="NCBI Taxonomy" id="7764"/>
    <lineage>
        <taxon>Eukaryota</taxon>
        <taxon>Metazoa</taxon>
        <taxon>Chordata</taxon>
        <taxon>Craniata</taxon>
        <taxon>Vertebrata</taxon>
        <taxon>Cyclostomata</taxon>
        <taxon>Myxini</taxon>
        <taxon>Myxiniformes</taxon>
        <taxon>Myxinidae</taxon>
        <taxon>Eptatretinae</taxon>
        <taxon>Eptatretus</taxon>
    </lineage>
</organism>
<evidence type="ECO:0000256" key="6">
    <source>
        <dbReference type="ARBA" id="ARBA00023136"/>
    </source>
</evidence>
<dbReference type="Ensembl" id="ENSEBUT00000008595.1">
    <property type="protein sequence ID" value="ENSEBUP00000008103.1"/>
    <property type="gene ID" value="ENSEBUG00000005268.1"/>
</dbReference>
<name>A0A8C4Q0D5_EPTBU</name>
<proteinExistence type="inferred from homology"/>
<dbReference type="PROSITE" id="PS00417">
    <property type="entry name" value="SYNAPTOBREVIN"/>
    <property type="match status" value="1"/>
</dbReference>
<dbReference type="InterPro" id="IPR016444">
    <property type="entry name" value="Synaptobrevin/VAMP"/>
</dbReference>
<reference evidence="11" key="1">
    <citation type="submission" date="2025-05" db="UniProtKB">
        <authorList>
            <consortium name="Ensembl"/>
        </authorList>
    </citation>
    <scope>IDENTIFICATION</scope>
</reference>
<comment type="similarity">
    <text evidence="1">Belongs to the synaptobrevin family.</text>
</comment>
<dbReference type="GeneTree" id="ENSGT00940000158192"/>
<dbReference type="AlphaFoldDB" id="A0A8C4Q0D5"/>
<dbReference type="Pfam" id="PF00957">
    <property type="entry name" value="Synaptobrevin"/>
    <property type="match status" value="1"/>
</dbReference>
<dbReference type="GO" id="GO:0005737">
    <property type="term" value="C:cytoplasm"/>
    <property type="evidence" value="ECO:0007669"/>
    <property type="project" value="UniProtKB-ARBA"/>
</dbReference>
<feature type="transmembrane region" description="Helical" evidence="9">
    <location>
        <begin position="125"/>
        <end position="145"/>
    </location>
</feature>
<dbReference type="Gene3D" id="1.20.5.110">
    <property type="match status" value="1"/>
</dbReference>
<evidence type="ECO:0000256" key="7">
    <source>
        <dbReference type="ARBA" id="ARBA00046280"/>
    </source>
</evidence>
<dbReference type="PRINTS" id="PR00219">
    <property type="entry name" value="SYNAPTOBREVN"/>
</dbReference>
<evidence type="ECO:0000313" key="11">
    <source>
        <dbReference type="Ensembl" id="ENSEBUP00000008103.1"/>
    </source>
</evidence>
<dbReference type="FunFam" id="1.20.5.110:FF:000004">
    <property type="entry name" value="Vesicle-associated membrane protein 7"/>
    <property type="match status" value="1"/>
</dbReference>
<evidence type="ECO:0000256" key="4">
    <source>
        <dbReference type="ARBA" id="ARBA00022927"/>
    </source>
</evidence>
<dbReference type="SUPFAM" id="SSF58038">
    <property type="entry name" value="SNARE fusion complex"/>
    <property type="match status" value="1"/>
</dbReference>
<dbReference type="PANTHER" id="PTHR45701">
    <property type="entry name" value="SYNAPTOBREVIN FAMILY MEMBER"/>
    <property type="match status" value="1"/>
</dbReference>
<dbReference type="GO" id="GO:0015031">
    <property type="term" value="P:protein transport"/>
    <property type="evidence" value="ECO:0007669"/>
    <property type="project" value="UniProtKB-KW"/>
</dbReference>
<evidence type="ECO:0000259" key="10">
    <source>
        <dbReference type="PROSITE" id="PS50892"/>
    </source>
</evidence>
<dbReference type="Proteomes" id="UP000694388">
    <property type="component" value="Unplaced"/>
</dbReference>